<feature type="non-terminal residue" evidence="1">
    <location>
        <position position="464"/>
    </location>
</feature>
<keyword evidence="2" id="KW-1185">Reference proteome</keyword>
<dbReference type="Proteomes" id="UP000335636">
    <property type="component" value="Unassembled WGS sequence"/>
</dbReference>
<organism evidence="1 2">
    <name type="scientific">Marmota monax</name>
    <name type="common">Woodchuck</name>
    <dbReference type="NCBI Taxonomy" id="9995"/>
    <lineage>
        <taxon>Eukaryota</taxon>
        <taxon>Metazoa</taxon>
        <taxon>Chordata</taxon>
        <taxon>Craniata</taxon>
        <taxon>Vertebrata</taxon>
        <taxon>Euteleostomi</taxon>
        <taxon>Mammalia</taxon>
        <taxon>Eutheria</taxon>
        <taxon>Euarchontoglires</taxon>
        <taxon>Glires</taxon>
        <taxon>Rodentia</taxon>
        <taxon>Sciuromorpha</taxon>
        <taxon>Sciuridae</taxon>
        <taxon>Xerinae</taxon>
        <taxon>Marmotini</taxon>
        <taxon>Marmota</taxon>
    </lineage>
</organism>
<name>A0A5E4CP67_MARMO</name>
<reference evidence="1" key="1">
    <citation type="submission" date="2019-04" db="EMBL/GenBank/DDBJ databases">
        <authorList>
            <person name="Alioto T."/>
            <person name="Alioto T."/>
        </authorList>
    </citation>
    <scope>NUCLEOTIDE SEQUENCE [LARGE SCALE GENOMIC DNA]</scope>
</reference>
<dbReference type="AlphaFoldDB" id="A0A5E4CP67"/>
<dbReference type="PANTHER" id="PTHR33487:SF1">
    <property type="entry name" value="CILIA- AND FLAGELLA-ASSOCIATED PROTEIN 54"/>
    <property type="match status" value="1"/>
</dbReference>
<dbReference type="InterPro" id="IPR027912">
    <property type="entry name" value="CFAP54"/>
</dbReference>
<evidence type="ECO:0000313" key="1">
    <source>
        <dbReference type="EMBL" id="VTJ83585.1"/>
    </source>
</evidence>
<gene>
    <name evidence="1" type="ORF">MONAX_5E020542</name>
</gene>
<dbReference type="EMBL" id="CABDUW010001731">
    <property type="protein sequence ID" value="VTJ83585.1"/>
    <property type="molecule type" value="Genomic_DNA"/>
</dbReference>
<comment type="caution">
    <text evidence="1">The sequence shown here is derived from an EMBL/GenBank/DDBJ whole genome shotgun (WGS) entry which is preliminary data.</text>
</comment>
<protein>
    <submittedName>
        <fullName evidence="1">Uncharacterized protein</fullName>
    </submittedName>
</protein>
<dbReference type="GO" id="GO:0060271">
    <property type="term" value="P:cilium assembly"/>
    <property type="evidence" value="ECO:0007669"/>
    <property type="project" value="TreeGrafter"/>
</dbReference>
<feature type="non-terminal residue" evidence="1">
    <location>
        <position position="1"/>
    </location>
</feature>
<proteinExistence type="predicted"/>
<sequence>LPWPRTITDRLLDEMFDSSASRFLAVLEALSDPNRRILQTGPVVSDEVELRDVVSELFIAGKELLIISSIGPSGTIGFPNTPLTELMIERTNVISLDAAVKFIKLAFTYEEWGLFESLAMQLIYFLQDVQPDKEIVVDMIMFLWQKCKLGIQKISMSRNDYTKFTQKLHSNKWFYLLWQINEVIHNYKLEDIDIAVVAEVTLRLSEILEFLGSPRRKFKKYPGVPLKTEIKIFPGTPKGIPEVLPILKKSPVEQLFFAYELLDKVIGVMNFNCVLTTLPSGSPVIDHCYVKEAYSLIEKVEAEQNALYSYQKCLEGLKRKKTRIPPPPLLLSRTHCSVTLKPTPFISDVKIPADGKSIFEVKGLETNEKYVFAVAAYSSNGKLVGDAIGETTKPILVYPPLSAVTARMYLTQVARLTECERILVALELSIFLNDSSYVLQAVTQCYGLLAPIIYHNIVLVPVVQ</sequence>
<dbReference type="PANTHER" id="PTHR33487">
    <property type="entry name" value="CILIA- AND FLAGELLA-ASSOCIATED PROTEIN 54"/>
    <property type="match status" value="1"/>
</dbReference>
<dbReference type="Pfam" id="PF14858">
    <property type="entry name" value="CFAP54_N"/>
    <property type="match status" value="1"/>
</dbReference>
<accession>A0A5E4CP67</accession>
<evidence type="ECO:0000313" key="2">
    <source>
        <dbReference type="Proteomes" id="UP000335636"/>
    </source>
</evidence>